<dbReference type="InterPro" id="IPR029039">
    <property type="entry name" value="Flavoprotein-like_sf"/>
</dbReference>
<dbReference type="PANTHER" id="PTHR19384:SF109">
    <property type="entry name" value="SULFITE REDUCTASE [NADPH] FLAVOPROTEIN COMPONENT"/>
    <property type="match status" value="1"/>
</dbReference>
<dbReference type="GO" id="GO:0005829">
    <property type="term" value="C:cytosol"/>
    <property type="evidence" value="ECO:0007669"/>
    <property type="project" value="TreeGrafter"/>
</dbReference>
<dbReference type="GO" id="GO:0050660">
    <property type="term" value="F:flavin adenine dinucleotide binding"/>
    <property type="evidence" value="ECO:0007669"/>
    <property type="project" value="TreeGrafter"/>
</dbReference>
<evidence type="ECO:0000313" key="4">
    <source>
        <dbReference type="EMBL" id="CAD9481619.1"/>
    </source>
</evidence>
<feature type="region of interest" description="Disordered" evidence="2">
    <location>
        <begin position="123"/>
        <end position="151"/>
    </location>
</feature>
<dbReference type="InterPro" id="IPR001094">
    <property type="entry name" value="Flavdoxin-like"/>
</dbReference>
<reference evidence="4" key="1">
    <citation type="submission" date="2021-01" db="EMBL/GenBank/DDBJ databases">
        <authorList>
            <person name="Corre E."/>
            <person name="Pelletier E."/>
            <person name="Niang G."/>
            <person name="Scheremetjew M."/>
            <person name="Finn R."/>
            <person name="Kale V."/>
            <person name="Holt S."/>
            <person name="Cochrane G."/>
            <person name="Meng A."/>
            <person name="Brown T."/>
            <person name="Cohen L."/>
        </authorList>
    </citation>
    <scope>NUCLEOTIDE SEQUENCE</scope>
    <source>
        <strain evidence="4">CCMP826</strain>
    </source>
</reference>
<dbReference type="GO" id="GO:0010181">
    <property type="term" value="F:FMN binding"/>
    <property type="evidence" value="ECO:0007669"/>
    <property type="project" value="InterPro"/>
</dbReference>
<dbReference type="AlphaFoldDB" id="A0A7S2H677"/>
<name>A0A7S2H677_9STRA</name>
<dbReference type="PRINTS" id="PR00369">
    <property type="entry name" value="FLAVODOXIN"/>
</dbReference>
<dbReference type="EMBL" id="HBGV01006221">
    <property type="protein sequence ID" value="CAD9481619.1"/>
    <property type="molecule type" value="Transcribed_RNA"/>
</dbReference>
<accession>A0A7S2H677</accession>
<dbReference type="Pfam" id="PF00258">
    <property type="entry name" value="Flavodoxin_1"/>
    <property type="match status" value="1"/>
</dbReference>
<dbReference type="PANTHER" id="PTHR19384">
    <property type="entry name" value="NITRIC OXIDE SYNTHASE-RELATED"/>
    <property type="match status" value="1"/>
</dbReference>
<dbReference type="GO" id="GO:0004783">
    <property type="term" value="F:sulfite reductase (NADPH) activity"/>
    <property type="evidence" value="ECO:0007669"/>
    <property type="project" value="TreeGrafter"/>
</dbReference>
<organism evidence="4">
    <name type="scientific">Helicotheca tamesis</name>
    <dbReference type="NCBI Taxonomy" id="374047"/>
    <lineage>
        <taxon>Eukaryota</taxon>
        <taxon>Sar</taxon>
        <taxon>Stramenopiles</taxon>
        <taxon>Ochrophyta</taxon>
        <taxon>Bacillariophyta</taxon>
        <taxon>Mediophyceae</taxon>
        <taxon>Lithodesmiophycidae</taxon>
        <taxon>Lithodesmiales</taxon>
        <taxon>Lithodesmiaceae</taxon>
        <taxon>Helicotheca</taxon>
    </lineage>
</organism>
<dbReference type="PROSITE" id="PS50902">
    <property type="entry name" value="FLAVODOXIN_LIKE"/>
    <property type="match status" value="1"/>
</dbReference>
<dbReference type="SUPFAM" id="SSF52218">
    <property type="entry name" value="Flavoproteins"/>
    <property type="match status" value="1"/>
</dbReference>
<evidence type="ECO:0000256" key="2">
    <source>
        <dbReference type="SAM" id="MobiDB-lite"/>
    </source>
</evidence>
<dbReference type="InterPro" id="IPR008254">
    <property type="entry name" value="Flavodoxin/NO_synth"/>
</dbReference>
<feature type="domain" description="Flavodoxin-like" evidence="3">
    <location>
        <begin position="218"/>
        <end position="375"/>
    </location>
</feature>
<gene>
    <name evidence="4" type="ORF">HTAM1171_LOCUS3763</name>
</gene>
<dbReference type="Gene3D" id="3.40.50.360">
    <property type="match status" value="1"/>
</dbReference>
<proteinExistence type="predicted"/>
<keyword evidence="1" id="KW-0285">Flavoprotein</keyword>
<sequence>MMRRKRISAFLRRSGSKGKGGGDLVKQGKDADEVEDILSVLSSLSSGSDTDEGHIRAVFENGVTIKATDDVVLMEQAEESLRSALELIKEASNNKGSWVDARDLLDETAAALDDAGLALRNRDAGSTGSHNTKKSFGISVGSKRGSRNEPKIPTESLIRSLADEVVNKRRRLLGDMLVHDADGVWAKSMYGDGDGISFGNAANDMSCSIPDKDKEMRALIVYASQTGTGKKFSKHLHKVLGGNSRCILKNIKNIALKDLALHKHVYIVCSTFGSGRPPREGEMFYSLAQLEAMRCEENIDDLCEGDEEKPLSGTSVAIAALGNSSFKDFARFGVGLGEELASLGASTALETTKIDAKNGKVAQATQFKTWENKIVKMERIRLEGWAPPTRKPSLVKKVVKD</sequence>
<protein>
    <recommendedName>
        <fullName evidence="3">Flavodoxin-like domain-containing protein</fullName>
    </recommendedName>
</protein>
<evidence type="ECO:0000256" key="1">
    <source>
        <dbReference type="ARBA" id="ARBA00022630"/>
    </source>
</evidence>
<evidence type="ECO:0000259" key="3">
    <source>
        <dbReference type="PROSITE" id="PS50902"/>
    </source>
</evidence>